<feature type="chain" id="PRO_5046824224" evidence="1">
    <location>
        <begin position="23"/>
        <end position="72"/>
    </location>
</feature>
<name>A0ABT9RMA7_9ACTN</name>
<keyword evidence="1" id="KW-0732">Signal</keyword>
<evidence type="ECO:0000313" key="3">
    <source>
        <dbReference type="Proteomes" id="UP001230426"/>
    </source>
</evidence>
<proteinExistence type="predicted"/>
<dbReference type="EMBL" id="JAUSRB010000004">
    <property type="protein sequence ID" value="MDP9870431.1"/>
    <property type="molecule type" value="Genomic_DNA"/>
</dbReference>
<accession>A0ABT9RMA7</accession>
<sequence length="72" mass="7642">MKRRGLLLTALAGLVLATSGCAELNRSPESPQSWSEVQVQTQDGRRVLCLVWSGASKGGPSCDWANAKKAAQ</sequence>
<organism evidence="2 3">
    <name type="scientific">Streptosporangium brasiliense</name>
    <dbReference type="NCBI Taxonomy" id="47480"/>
    <lineage>
        <taxon>Bacteria</taxon>
        <taxon>Bacillati</taxon>
        <taxon>Actinomycetota</taxon>
        <taxon>Actinomycetes</taxon>
        <taxon>Streptosporangiales</taxon>
        <taxon>Streptosporangiaceae</taxon>
        <taxon>Streptosporangium</taxon>
    </lineage>
</organism>
<evidence type="ECO:0000313" key="2">
    <source>
        <dbReference type="EMBL" id="MDP9870431.1"/>
    </source>
</evidence>
<dbReference type="Proteomes" id="UP001230426">
    <property type="component" value="Unassembled WGS sequence"/>
</dbReference>
<dbReference type="PROSITE" id="PS51257">
    <property type="entry name" value="PROKAR_LIPOPROTEIN"/>
    <property type="match status" value="1"/>
</dbReference>
<evidence type="ECO:0000256" key="1">
    <source>
        <dbReference type="SAM" id="SignalP"/>
    </source>
</evidence>
<keyword evidence="3" id="KW-1185">Reference proteome</keyword>
<feature type="signal peptide" evidence="1">
    <location>
        <begin position="1"/>
        <end position="22"/>
    </location>
</feature>
<protein>
    <submittedName>
        <fullName evidence="2">Uncharacterized protein</fullName>
    </submittedName>
</protein>
<reference evidence="2 3" key="1">
    <citation type="submission" date="2023-07" db="EMBL/GenBank/DDBJ databases">
        <title>Sequencing the genomes of 1000 actinobacteria strains.</title>
        <authorList>
            <person name="Klenk H.-P."/>
        </authorList>
    </citation>
    <scope>NUCLEOTIDE SEQUENCE [LARGE SCALE GENOMIC DNA]</scope>
    <source>
        <strain evidence="2 3">DSM 44109</strain>
    </source>
</reference>
<comment type="caution">
    <text evidence="2">The sequence shown here is derived from an EMBL/GenBank/DDBJ whole genome shotgun (WGS) entry which is preliminary data.</text>
</comment>
<gene>
    <name evidence="2" type="ORF">J2S55_009769</name>
</gene>